<gene>
    <name evidence="3" type="ORF">OP8BY_2358</name>
</gene>
<dbReference type="AlphaFoldDB" id="A0A3E2BMG9"/>
<comment type="caution">
    <text evidence="3">The sequence shown here is derived from an EMBL/GenBank/DDBJ whole genome shotgun (WGS) entry which is preliminary data.</text>
</comment>
<dbReference type="PANTHER" id="PTHR21021">
    <property type="entry name" value="GAF/PUTATIVE CYTOSKELETAL PROTEIN"/>
    <property type="match status" value="1"/>
</dbReference>
<sequence>MYERIFEQLKDMFQKSDDPIARMVTVSALLYHKIDYYFWCGFYLLKEGELIVGPYQGPLACLKLAHNKGVCWAGVREKKPIIVPDVHRFPDHIACDERSQSEIVVPVFTPDGRVCGVIDVDSDRLASFDETDARYLEEIAAMIFRK</sequence>
<evidence type="ECO:0000256" key="1">
    <source>
        <dbReference type="ARBA" id="ARBA00038454"/>
    </source>
</evidence>
<dbReference type="InterPro" id="IPR000614">
    <property type="entry name" value="FRMsr_CS"/>
</dbReference>
<dbReference type="GO" id="GO:0005829">
    <property type="term" value="C:cytosol"/>
    <property type="evidence" value="ECO:0007669"/>
    <property type="project" value="TreeGrafter"/>
</dbReference>
<dbReference type="GO" id="GO:0033745">
    <property type="term" value="F:L-methionine-(R)-S-oxide reductase activity"/>
    <property type="evidence" value="ECO:0007669"/>
    <property type="project" value="TreeGrafter"/>
</dbReference>
<dbReference type="Gene3D" id="3.30.450.40">
    <property type="match status" value="1"/>
</dbReference>
<comment type="similarity">
    <text evidence="1">Belongs to the free Met sulfoxide reductase family.</text>
</comment>
<name>A0A3E2BMG9_9BACT</name>
<dbReference type="EMBL" id="QUAH01000006">
    <property type="protein sequence ID" value="RFT15960.1"/>
    <property type="molecule type" value="Genomic_DNA"/>
</dbReference>
<dbReference type="InterPro" id="IPR051330">
    <property type="entry name" value="Phosphatase_reg/MetRdx"/>
</dbReference>
<proteinExistence type="inferred from homology"/>
<evidence type="ECO:0000313" key="3">
    <source>
        <dbReference type="EMBL" id="RFT15960.1"/>
    </source>
</evidence>
<evidence type="ECO:0000313" key="4">
    <source>
        <dbReference type="Proteomes" id="UP000257323"/>
    </source>
</evidence>
<protein>
    <submittedName>
        <fullName evidence="3">Free methionine-(R)-sulfoxide reductase, contains GAF domain</fullName>
    </submittedName>
</protein>
<dbReference type="Pfam" id="PF13185">
    <property type="entry name" value="GAF_2"/>
    <property type="match status" value="1"/>
</dbReference>
<dbReference type="InterPro" id="IPR029016">
    <property type="entry name" value="GAF-like_dom_sf"/>
</dbReference>
<dbReference type="Proteomes" id="UP000257323">
    <property type="component" value="Unassembled WGS sequence"/>
</dbReference>
<accession>A0A3E2BMG9</accession>
<dbReference type="PROSITE" id="PS01320">
    <property type="entry name" value="UPF0067"/>
    <property type="match status" value="1"/>
</dbReference>
<reference evidence="3 4" key="1">
    <citation type="submission" date="2018-08" db="EMBL/GenBank/DDBJ databases">
        <title>Genome analysis of the thermophilic bacterium of the candidate phylum Aminicenantes from deep subsurface aquifer revealed its physiology and ecological role.</title>
        <authorList>
            <person name="Kadnikov V.V."/>
            <person name="Mardanov A.V."/>
            <person name="Beletsky A.V."/>
            <person name="Karnachuk O.V."/>
            <person name="Ravin N.V."/>
        </authorList>
    </citation>
    <scope>NUCLEOTIDE SEQUENCE [LARGE SCALE GENOMIC DNA]</scope>
    <source>
        <strain evidence="3">BY38</strain>
    </source>
</reference>
<dbReference type="SUPFAM" id="SSF55781">
    <property type="entry name" value="GAF domain-like"/>
    <property type="match status" value="1"/>
</dbReference>
<dbReference type="PANTHER" id="PTHR21021:SF15">
    <property type="entry name" value="FREE METHIONINE-R-SULFOXIDE REDUCTASE"/>
    <property type="match status" value="1"/>
</dbReference>
<dbReference type="InterPro" id="IPR003018">
    <property type="entry name" value="GAF"/>
</dbReference>
<feature type="domain" description="GAF" evidence="2">
    <location>
        <begin position="40"/>
        <end position="141"/>
    </location>
</feature>
<evidence type="ECO:0000259" key="2">
    <source>
        <dbReference type="Pfam" id="PF13185"/>
    </source>
</evidence>
<organism evidence="3 4">
    <name type="scientific">Candidatus Saccharicenans subterraneus</name>
    <dbReference type="NCBI Taxonomy" id="2508984"/>
    <lineage>
        <taxon>Bacteria</taxon>
        <taxon>Candidatus Aminicenantota</taxon>
        <taxon>Candidatus Aminicenantia</taxon>
        <taxon>Candidatus Aminicenantales</taxon>
        <taxon>Candidatus Saccharicenantaceae</taxon>
        <taxon>Candidatus Saccharicenans</taxon>
    </lineage>
</organism>